<dbReference type="GO" id="GO:0042301">
    <property type="term" value="F:phosphate ion binding"/>
    <property type="evidence" value="ECO:0007669"/>
    <property type="project" value="UniProtKB-UniRule"/>
</dbReference>
<organism evidence="6 7">
    <name type="scientific">Parendozoicomonas haliclonae</name>
    <dbReference type="NCBI Taxonomy" id="1960125"/>
    <lineage>
        <taxon>Bacteria</taxon>
        <taxon>Pseudomonadati</taxon>
        <taxon>Pseudomonadota</taxon>
        <taxon>Gammaproteobacteria</taxon>
        <taxon>Oceanospirillales</taxon>
        <taxon>Endozoicomonadaceae</taxon>
        <taxon>Parendozoicomonas</taxon>
    </lineage>
</organism>
<evidence type="ECO:0000256" key="4">
    <source>
        <dbReference type="RuleBase" id="RU367119"/>
    </source>
</evidence>
<dbReference type="InterPro" id="IPR011862">
    <property type="entry name" value="Phos-bd"/>
</dbReference>
<dbReference type="GO" id="GO:0006817">
    <property type="term" value="P:phosphate ion transport"/>
    <property type="evidence" value="ECO:0007669"/>
    <property type="project" value="UniProtKB-UniRule"/>
</dbReference>
<keyword evidence="4" id="KW-0574">Periplasm</keyword>
<dbReference type="Proteomes" id="UP000196573">
    <property type="component" value="Unassembled WGS sequence"/>
</dbReference>
<evidence type="ECO:0000259" key="5">
    <source>
        <dbReference type="Pfam" id="PF12849"/>
    </source>
</evidence>
<dbReference type="AlphaFoldDB" id="A0A1X7AFS2"/>
<comment type="similarity">
    <text evidence="1 4">Belongs to the PstS family.</text>
</comment>
<dbReference type="NCBIfam" id="TIGR02136">
    <property type="entry name" value="ptsS_2"/>
    <property type="match status" value="1"/>
</dbReference>
<dbReference type="PANTHER" id="PTHR30570">
    <property type="entry name" value="PERIPLASMIC PHOSPHATE BINDING COMPONENT OF PHOSPHATE ABC TRANSPORTER"/>
    <property type="match status" value="1"/>
</dbReference>
<dbReference type="EMBL" id="FWPT01000002">
    <property type="protein sequence ID" value="SMA37393.1"/>
    <property type="molecule type" value="Genomic_DNA"/>
</dbReference>
<protein>
    <recommendedName>
        <fullName evidence="4">Phosphate-binding protein</fullName>
    </recommendedName>
</protein>
<dbReference type="OrthoDB" id="9790048at2"/>
<evidence type="ECO:0000313" key="6">
    <source>
        <dbReference type="EMBL" id="SMA37393.1"/>
    </source>
</evidence>
<comment type="function">
    <text evidence="4">Involved in the system for phosphate transport across the cytoplasmic membrane.</text>
</comment>
<dbReference type="Gene3D" id="3.40.190.10">
    <property type="entry name" value="Periplasmic binding protein-like II"/>
    <property type="match status" value="2"/>
</dbReference>
<keyword evidence="4" id="KW-0964">Secreted</keyword>
<comment type="subcellular location">
    <subcellularLocation>
        <location evidence="4">Periplasm</location>
    </subcellularLocation>
    <subcellularLocation>
        <location evidence="4">Secreted</location>
    </subcellularLocation>
</comment>
<sequence length="279" mass="28662">MNKSVLSVLAAGALSLVLSGCGESSAPDADAVSVSGSTSVTELMEVLGEHWHKQSKVIVEVQGTGSSAGIHAANQGTSHIGMSSREVAGDELVSGVTTSVLAYDGIAVVVNSSNTIAGLSTAQVAAIYRGEASNWQDVGGEDLPIVLVTRDPASGTRVAFEDIMGLKAEDERGNIVSTIARTAQVAPGNGAVKMTVAQNSHAIGYISLGSVDGSLKSVSIDGIEASMDTIADKSYKIIRPFVLMHAGQEASKNSEAFLTWLLSDEAQNIVSAEGYIPAN</sequence>
<evidence type="ECO:0000313" key="7">
    <source>
        <dbReference type="Proteomes" id="UP000196573"/>
    </source>
</evidence>
<evidence type="ECO:0000256" key="2">
    <source>
        <dbReference type="ARBA" id="ARBA00022448"/>
    </source>
</evidence>
<dbReference type="RefSeq" id="WP_087107037.1">
    <property type="nucleotide sequence ID" value="NZ_CBCSCN010000014.1"/>
</dbReference>
<dbReference type="InterPro" id="IPR050811">
    <property type="entry name" value="Phosphate_ABC_transporter"/>
</dbReference>
<feature type="domain" description="PBP" evidence="5">
    <location>
        <begin position="23"/>
        <end position="265"/>
    </location>
</feature>
<dbReference type="GO" id="GO:0005576">
    <property type="term" value="C:extracellular region"/>
    <property type="evidence" value="ECO:0007669"/>
    <property type="project" value="UniProtKB-SubCell"/>
</dbReference>
<evidence type="ECO:0000256" key="1">
    <source>
        <dbReference type="ARBA" id="ARBA00008725"/>
    </source>
</evidence>
<dbReference type="CDD" id="cd13653">
    <property type="entry name" value="PBP2_phosphate_like_1"/>
    <property type="match status" value="1"/>
</dbReference>
<keyword evidence="7" id="KW-1185">Reference proteome</keyword>
<dbReference type="GO" id="GO:0042597">
    <property type="term" value="C:periplasmic space"/>
    <property type="evidence" value="ECO:0007669"/>
    <property type="project" value="UniProtKB-SubCell"/>
</dbReference>
<reference evidence="6 7" key="1">
    <citation type="submission" date="2017-03" db="EMBL/GenBank/DDBJ databases">
        <authorList>
            <person name="Afonso C.L."/>
            <person name="Miller P.J."/>
            <person name="Scott M.A."/>
            <person name="Spackman E."/>
            <person name="Goraichik I."/>
            <person name="Dimitrov K.M."/>
            <person name="Suarez D.L."/>
            <person name="Swayne D.E."/>
        </authorList>
    </citation>
    <scope>NUCLEOTIDE SEQUENCE [LARGE SCALE GENOMIC DNA]</scope>
    <source>
        <strain evidence="6">SB41UT1</strain>
    </source>
</reference>
<gene>
    <name evidence="6" type="primary">pstS1_1</name>
    <name evidence="6" type="ORF">EHSB41UT_00731</name>
</gene>
<evidence type="ECO:0000256" key="3">
    <source>
        <dbReference type="ARBA" id="ARBA00022729"/>
    </source>
</evidence>
<accession>A0A1X7AFS2</accession>
<dbReference type="SUPFAM" id="SSF53850">
    <property type="entry name" value="Periplasmic binding protein-like II"/>
    <property type="match status" value="1"/>
</dbReference>
<keyword evidence="4" id="KW-0592">Phosphate transport</keyword>
<proteinExistence type="inferred from homology"/>
<keyword evidence="2 4" id="KW-0813">Transport</keyword>
<keyword evidence="3" id="KW-0732">Signal</keyword>
<dbReference type="InterPro" id="IPR024370">
    <property type="entry name" value="PBP_domain"/>
</dbReference>
<dbReference type="PANTHER" id="PTHR30570:SF1">
    <property type="entry name" value="PHOSPHATE-BINDING PROTEIN PSTS"/>
    <property type="match status" value="1"/>
</dbReference>
<dbReference type="GO" id="GO:0007155">
    <property type="term" value="P:cell adhesion"/>
    <property type="evidence" value="ECO:0007669"/>
    <property type="project" value="UniProtKB-UniRule"/>
</dbReference>
<dbReference type="PROSITE" id="PS51257">
    <property type="entry name" value="PROKAR_LIPOPROTEIN"/>
    <property type="match status" value="1"/>
</dbReference>
<name>A0A1X7AFS2_9GAMM</name>
<dbReference type="Pfam" id="PF12849">
    <property type="entry name" value="PBP_like_2"/>
    <property type="match status" value="1"/>
</dbReference>